<evidence type="ECO:0000259" key="2">
    <source>
        <dbReference type="Pfam" id="PF04840"/>
    </source>
</evidence>
<proteinExistence type="inferred from homology"/>
<dbReference type="GO" id="GO:0006886">
    <property type="term" value="P:intracellular protein transport"/>
    <property type="evidence" value="ECO:0007669"/>
    <property type="project" value="InterPro"/>
</dbReference>
<sequence length="368" mass="41718">MHWACSKITSSLNIPDATLLELLLDKLKMCKGISYAVVAAHADKNGRRRLAAMLVEHEPRSSKQVPLLLSIGEEDIALMKATESGDTDLVYLVLFHIWQKRQPLDFFGTIQARPLARDLFITYAQYYKHEFLKDFYLSTGQLQDVAFLLWKESWELEKNPTASKGSPLHGPRIKLIEKAKNLFAETKEHAFESKAAEEHAKLLRIQHELEVTTKQAIFVDSSISDTIRTCIVLGNHRAAVRVKTEFKVSEKRWYWLKVFALATVKDWAALEKFSKEKKPPIGYRPFVEACIEADEKAETLKYIPKLADPRERAESYARIGMAKEATDAASQAKDGELLGRLKLTFSQNAAASSIFDTLRDRLSFQGAS</sequence>
<dbReference type="InterPro" id="IPR006925">
    <property type="entry name" value="Vps16_C"/>
</dbReference>
<comment type="similarity">
    <text evidence="1">Belongs to the VPS16 family.</text>
</comment>
<dbReference type="Gene3D" id="1.10.150.780">
    <property type="entry name" value="Vps16, C-terminal region"/>
    <property type="match status" value="1"/>
</dbReference>
<dbReference type="InterPro" id="IPR038132">
    <property type="entry name" value="Vps16_C_sf"/>
</dbReference>
<evidence type="ECO:0000256" key="1">
    <source>
        <dbReference type="ARBA" id="ARBA00009250"/>
    </source>
</evidence>
<dbReference type="PANTHER" id="PTHR12811:SF0">
    <property type="entry name" value="VACUOLAR PROTEIN SORTING-ASSOCIATED PROTEIN 16 HOMOLOG"/>
    <property type="match status" value="1"/>
</dbReference>
<accession>A0AAE1MWD4</accession>
<dbReference type="PANTHER" id="PTHR12811">
    <property type="entry name" value="VACUOLAR PROTEIN SORTING VPS16"/>
    <property type="match status" value="1"/>
</dbReference>
<dbReference type="InterPro" id="IPR016534">
    <property type="entry name" value="VPS16"/>
</dbReference>
<name>A0AAE1MWD4_9FABA</name>
<dbReference type="FunFam" id="1.10.150.780:FF:000001">
    <property type="entry name" value="Vacuolar protein sorting-associated protein 16 homolog"/>
    <property type="match status" value="1"/>
</dbReference>
<reference evidence="3" key="1">
    <citation type="submission" date="2023-10" db="EMBL/GenBank/DDBJ databases">
        <title>Chromosome-level genome of the transformable northern wattle, Acacia crassicarpa.</title>
        <authorList>
            <person name="Massaro I."/>
            <person name="Sinha N.R."/>
            <person name="Poethig S."/>
            <person name="Leichty A.R."/>
        </authorList>
    </citation>
    <scope>NUCLEOTIDE SEQUENCE</scope>
    <source>
        <strain evidence="3">Acra3RX</strain>
        <tissue evidence="3">Leaf</tissue>
    </source>
</reference>
<dbReference type="GO" id="GO:0005768">
    <property type="term" value="C:endosome"/>
    <property type="evidence" value="ECO:0007669"/>
    <property type="project" value="TreeGrafter"/>
</dbReference>
<dbReference type="Pfam" id="PF04840">
    <property type="entry name" value="Vps16_C"/>
    <property type="match status" value="1"/>
</dbReference>
<dbReference type="GO" id="GO:0016197">
    <property type="term" value="P:endosomal transport"/>
    <property type="evidence" value="ECO:0007669"/>
    <property type="project" value="TreeGrafter"/>
</dbReference>
<dbReference type="AlphaFoldDB" id="A0AAE1MWD4"/>
<dbReference type="EMBL" id="JAWXYG010000003">
    <property type="protein sequence ID" value="KAK4278483.1"/>
    <property type="molecule type" value="Genomic_DNA"/>
</dbReference>
<comment type="caution">
    <text evidence="3">The sequence shown here is derived from an EMBL/GenBank/DDBJ whole genome shotgun (WGS) entry which is preliminary data.</text>
</comment>
<gene>
    <name evidence="3" type="ORF">QN277_016322</name>
</gene>
<evidence type="ECO:0000313" key="3">
    <source>
        <dbReference type="EMBL" id="KAK4278483.1"/>
    </source>
</evidence>
<feature type="domain" description="Vps16 C-terminal" evidence="2">
    <location>
        <begin position="33"/>
        <end position="344"/>
    </location>
</feature>
<organism evidence="3 4">
    <name type="scientific">Acacia crassicarpa</name>
    <name type="common">northern wattle</name>
    <dbReference type="NCBI Taxonomy" id="499986"/>
    <lineage>
        <taxon>Eukaryota</taxon>
        <taxon>Viridiplantae</taxon>
        <taxon>Streptophyta</taxon>
        <taxon>Embryophyta</taxon>
        <taxon>Tracheophyta</taxon>
        <taxon>Spermatophyta</taxon>
        <taxon>Magnoliopsida</taxon>
        <taxon>eudicotyledons</taxon>
        <taxon>Gunneridae</taxon>
        <taxon>Pentapetalae</taxon>
        <taxon>rosids</taxon>
        <taxon>fabids</taxon>
        <taxon>Fabales</taxon>
        <taxon>Fabaceae</taxon>
        <taxon>Caesalpinioideae</taxon>
        <taxon>mimosoid clade</taxon>
        <taxon>Acacieae</taxon>
        <taxon>Acacia</taxon>
    </lineage>
</organism>
<protein>
    <recommendedName>
        <fullName evidence="2">Vps16 C-terminal domain-containing protein</fullName>
    </recommendedName>
</protein>
<keyword evidence="4" id="KW-1185">Reference proteome</keyword>
<dbReference type="Proteomes" id="UP001293593">
    <property type="component" value="Unassembled WGS sequence"/>
</dbReference>
<dbReference type="GO" id="GO:0030897">
    <property type="term" value="C:HOPS complex"/>
    <property type="evidence" value="ECO:0007669"/>
    <property type="project" value="TreeGrafter"/>
</dbReference>
<dbReference type="GO" id="GO:0042144">
    <property type="term" value="P:vacuole fusion, non-autophagic"/>
    <property type="evidence" value="ECO:0007669"/>
    <property type="project" value="TreeGrafter"/>
</dbReference>
<dbReference type="GO" id="GO:0003779">
    <property type="term" value="F:actin binding"/>
    <property type="evidence" value="ECO:0007669"/>
    <property type="project" value="TreeGrafter"/>
</dbReference>
<dbReference type="GO" id="GO:0005765">
    <property type="term" value="C:lysosomal membrane"/>
    <property type="evidence" value="ECO:0007669"/>
    <property type="project" value="TreeGrafter"/>
</dbReference>
<evidence type="ECO:0000313" key="4">
    <source>
        <dbReference type="Proteomes" id="UP001293593"/>
    </source>
</evidence>